<dbReference type="Gene3D" id="3.20.20.450">
    <property type="entry name" value="EAL domain"/>
    <property type="match status" value="1"/>
</dbReference>
<dbReference type="EMBL" id="CP011310">
    <property type="protein sequence ID" value="AKQ41389.2"/>
    <property type="molecule type" value="Genomic_DNA"/>
</dbReference>
<feature type="domain" description="EAL" evidence="2">
    <location>
        <begin position="502"/>
        <end position="755"/>
    </location>
</feature>
<keyword evidence="1" id="KW-1133">Transmembrane helix</keyword>
<proteinExistence type="predicted"/>
<dbReference type="PANTHER" id="PTHR33121">
    <property type="entry name" value="CYCLIC DI-GMP PHOSPHODIESTERASE PDEF"/>
    <property type="match status" value="1"/>
</dbReference>
<evidence type="ECO:0000259" key="2">
    <source>
        <dbReference type="PROSITE" id="PS50883"/>
    </source>
</evidence>
<dbReference type="Pfam" id="PF00563">
    <property type="entry name" value="EAL"/>
    <property type="match status" value="1"/>
</dbReference>
<dbReference type="InterPro" id="IPR050706">
    <property type="entry name" value="Cyclic-di-GMP_PDE-like"/>
</dbReference>
<evidence type="ECO:0000313" key="3">
    <source>
        <dbReference type="EMBL" id="AKQ41389.2"/>
    </source>
</evidence>
<dbReference type="Proteomes" id="UP000059113">
    <property type="component" value="Chromosome"/>
</dbReference>
<dbReference type="SMART" id="SM01080">
    <property type="entry name" value="CHASE2"/>
    <property type="match status" value="1"/>
</dbReference>
<reference evidence="3 4" key="1">
    <citation type="journal article" date="2015" name="Int. J. Syst. Evol. Microbiol.">
        <title>Erythrobacter atlanticus sp. nov., a bacterium from ocean sediment able to degrade polycyclic aromatic hydrocarbons.</title>
        <authorList>
            <person name="Zhuang L."/>
            <person name="Liu Y."/>
            <person name="Wang L."/>
            <person name="Wang W."/>
            <person name="Shao Z."/>
        </authorList>
    </citation>
    <scope>NUCLEOTIDE SEQUENCE [LARGE SCALE GENOMIC DNA]</scope>
    <source>
        <strain evidence="4">s21-N3</strain>
    </source>
</reference>
<dbReference type="Pfam" id="PF05226">
    <property type="entry name" value="CHASE2"/>
    <property type="match status" value="1"/>
</dbReference>
<sequence length="763" mass="83231">MGPKRLERLKHVFWAGAISLVLATLTLLTPIDQFVWMAQSRIVSQPASGDIVFISSEQDLTAPDRPEGRRALTQLLRRLDEAGARAAYIDGVFDRPTNPVTDDDLNTALRQFSGRAFLVQNVRTGLNGKSARNRSIPAIADGVQQVGGHLYKNFMGYAWDTVYVVEHGESELPSLAAHLAGIEGKPGQLFPISYNFSLDTIPSLTLSEVLSPDADLSELADKSIVVGSENRADGANFNIPGLTEVSPTLVHVLAAETLKTGQAGYLPAIWSALCLVLGLALASQITSAQKRRLGYAAMVLSVPVLIVVAAHLDIRTGFAHLMVMLAIFGGLRLRKSWAKSFALVDPETDLPTFAALEADREIAENVPAIIVARIHRFEQVRRTLPKELHSEYVLRITSRLKAATQDATIYLGQGHLIAWTIAEKEPALLLEHLEGLRALFSSPLMVGDQQVDVGITFGVDITPSPMVARRLASAVDVAEKTNETFEPIAIADSTSEEDLIWNISLQARIDAAMANGEIYLVYQPKVTVQTGEIVGVEALVRWKDPDKGHIPPDSFIRQCETAGRMSQLTKFVLEEACKAGKAFEAAGLHIPVAVNISATLVHERAIVQLVSKVLSNTDFDARRLTLEITETYRISNLEHAGHILEELSALGIKISMDDFGVGAASLEALLRLPFSELKVDRLFISQMAVDTKAEGIVRNVLQLGRDLRIIVVAEGVEDSRTLTKLRESGCLVAQGFAISRPVDIDSIIEFQKDSQSQMLTNMV</sequence>
<reference evidence="4" key="2">
    <citation type="submission" date="2015-04" db="EMBL/GenBank/DDBJ databases">
        <title>The complete genome sequence of Erythrobacter sp. s21-N3.</title>
        <authorList>
            <person name="Zhuang L."/>
            <person name="Liu Y."/>
            <person name="Shao Z."/>
        </authorList>
    </citation>
    <scope>NUCLEOTIDE SEQUENCE [LARGE SCALE GENOMIC DNA]</scope>
    <source>
        <strain evidence="4">s21-N3</strain>
    </source>
</reference>
<dbReference type="KEGG" id="ery:CP97_04085"/>
<name>A0A0H4VE83_9SPHN</name>
<feature type="transmembrane region" description="Helical" evidence="1">
    <location>
        <begin position="12"/>
        <end position="31"/>
    </location>
</feature>
<organism evidence="3 4">
    <name type="scientific">Aurantiacibacter atlanticus</name>
    <dbReference type="NCBI Taxonomy" id="1648404"/>
    <lineage>
        <taxon>Bacteria</taxon>
        <taxon>Pseudomonadati</taxon>
        <taxon>Pseudomonadota</taxon>
        <taxon>Alphaproteobacteria</taxon>
        <taxon>Sphingomonadales</taxon>
        <taxon>Erythrobacteraceae</taxon>
        <taxon>Aurantiacibacter</taxon>
    </lineage>
</organism>
<protein>
    <submittedName>
        <fullName evidence="3">Diguanylate phosphodiesterase</fullName>
    </submittedName>
</protein>
<accession>A0A0H4VE83</accession>
<dbReference type="CDD" id="cd01948">
    <property type="entry name" value="EAL"/>
    <property type="match status" value="1"/>
</dbReference>
<dbReference type="STRING" id="1648404.CP97_04085"/>
<keyword evidence="4" id="KW-1185">Reference proteome</keyword>
<evidence type="ECO:0000256" key="1">
    <source>
        <dbReference type="SAM" id="Phobius"/>
    </source>
</evidence>
<feature type="transmembrane region" description="Helical" evidence="1">
    <location>
        <begin position="293"/>
        <end position="311"/>
    </location>
</feature>
<keyword evidence="1" id="KW-0812">Transmembrane</keyword>
<dbReference type="AlphaFoldDB" id="A0A0H4VE83"/>
<dbReference type="GO" id="GO:0071111">
    <property type="term" value="F:cyclic-guanylate-specific phosphodiesterase activity"/>
    <property type="evidence" value="ECO:0007669"/>
    <property type="project" value="InterPro"/>
</dbReference>
<dbReference type="PANTHER" id="PTHR33121:SF71">
    <property type="entry name" value="OXYGEN SENSOR PROTEIN DOSP"/>
    <property type="match status" value="1"/>
</dbReference>
<dbReference type="InterPro" id="IPR001633">
    <property type="entry name" value="EAL_dom"/>
</dbReference>
<feature type="transmembrane region" description="Helical" evidence="1">
    <location>
        <begin position="263"/>
        <end position="281"/>
    </location>
</feature>
<dbReference type="InterPro" id="IPR035919">
    <property type="entry name" value="EAL_sf"/>
</dbReference>
<evidence type="ECO:0000313" key="4">
    <source>
        <dbReference type="Proteomes" id="UP000059113"/>
    </source>
</evidence>
<dbReference type="PROSITE" id="PS50883">
    <property type="entry name" value="EAL"/>
    <property type="match status" value="1"/>
</dbReference>
<dbReference type="SMART" id="SM00052">
    <property type="entry name" value="EAL"/>
    <property type="match status" value="1"/>
</dbReference>
<dbReference type="InterPro" id="IPR007890">
    <property type="entry name" value="CHASE2"/>
</dbReference>
<keyword evidence="1" id="KW-0472">Membrane</keyword>
<gene>
    <name evidence="3" type="ORF">CP97_04085</name>
</gene>
<dbReference type="SUPFAM" id="SSF141868">
    <property type="entry name" value="EAL domain-like"/>
    <property type="match status" value="1"/>
</dbReference>